<reference evidence="2 3" key="1">
    <citation type="journal article" date="2015" name="Proc. Natl. Acad. Sci. U.S.A.">
        <title>Expanded metabolic versatility of ubiquitous nitrite-oxidizing bacteria from the genus Nitrospira.</title>
        <authorList>
            <person name="Koch H."/>
            <person name="Lucker S."/>
            <person name="Albertsen M."/>
            <person name="Kitzinger K."/>
            <person name="Herbold C."/>
            <person name="Spieck E."/>
            <person name="Nielsen P.H."/>
            <person name="Wagner M."/>
            <person name="Daims H."/>
        </authorList>
    </citation>
    <scope>NUCLEOTIDE SEQUENCE [LARGE SCALE GENOMIC DNA]</scope>
    <source>
        <strain evidence="2 3">NSP M-1</strain>
    </source>
</reference>
<organism evidence="2 3">
    <name type="scientific">Nitrospira moscoviensis</name>
    <dbReference type="NCBI Taxonomy" id="42253"/>
    <lineage>
        <taxon>Bacteria</taxon>
        <taxon>Pseudomonadati</taxon>
        <taxon>Nitrospirota</taxon>
        <taxon>Nitrospiria</taxon>
        <taxon>Nitrospirales</taxon>
        <taxon>Nitrospiraceae</taxon>
        <taxon>Nitrospira</taxon>
    </lineage>
</organism>
<evidence type="ECO:0000313" key="2">
    <source>
        <dbReference type="EMBL" id="ALA59790.1"/>
    </source>
</evidence>
<protein>
    <submittedName>
        <fullName evidence="2">FemAB-related protein, PEP-CTERM system-associated</fullName>
    </submittedName>
</protein>
<feature type="domain" description="BioF2-like acetyltransferase" evidence="1">
    <location>
        <begin position="158"/>
        <end position="292"/>
    </location>
</feature>
<dbReference type="InterPro" id="IPR050644">
    <property type="entry name" value="PG_Glycine_Bridge_Synth"/>
</dbReference>
<dbReference type="AlphaFoldDB" id="A0A0K2GFP8"/>
<dbReference type="InterPro" id="IPR038740">
    <property type="entry name" value="BioF2-like_GNAT_dom"/>
</dbReference>
<dbReference type="Pfam" id="PF13480">
    <property type="entry name" value="Acetyltransf_6"/>
    <property type="match status" value="1"/>
</dbReference>
<evidence type="ECO:0000313" key="3">
    <source>
        <dbReference type="Proteomes" id="UP000069205"/>
    </source>
</evidence>
<dbReference type="SUPFAM" id="SSF55729">
    <property type="entry name" value="Acyl-CoA N-acyltransferases (Nat)"/>
    <property type="match status" value="1"/>
</dbReference>
<dbReference type="Gene3D" id="3.40.630.30">
    <property type="match status" value="1"/>
</dbReference>
<dbReference type="NCBIfam" id="TIGR03019">
    <property type="entry name" value="pepcterm_femAB"/>
    <property type="match status" value="1"/>
</dbReference>
<dbReference type="EMBL" id="CP011801">
    <property type="protein sequence ID" value="ALA59790.1"/>
    <property type="molecule type" value="Genomic_DNA"/>
</dbReference>
<dbReference type="PANTHER" id="PTHR36174">
    <property type="entry name" value="LIPID II:GLYCINE GLYCYLTRANSFERASE"/>
    <property type="match status" value="1"/>
</dbReference>
<evidence type="ECO:0000259" key="1">
    <source>
        <dbReference type="Pfam" id="PF13480"/>
    </source>
</evidence>
<sequence>MQRVEDVAVSISRAGEEDESDWSQYVLRAPAAALGHEWKWRAVIRQAYGHASTYLIARQSGIVRGILPLVVVKSPMLGSVLASMPFLDYGGVCADDREIAHRLIDEARRLSGMSTSTAIELRQGAEISDLPEPRRDKVTMVLDLSGGEAGIWKGLPAKVRNQVRKAEKSGLSTVVGGPELLADFYRVFVVNMRDLGSPVHGLSFFTSMAQEFGSQLRVRLVREGGKTVGGLIGLCFKDTVLVPWASALREYFPKCPNNLLYWHEIQDRCAQGFKQFDFGRSSVGSGTYDFKRQWGAQPVPLFWYLLSADAGSGNTIDGTGLKYRLLRGAWRRLPVGLTAALGPRIRKYLTN</sequence>
<dbReference type="RefSeq" id="WP_053380743.1">
    <property type="nucleotide sequence ID" value="NZ_CP011801.1"/>
</dbReference>
<dbReference type="OrthoDB" id="9773932at2"/>
<name>A0A0K2GFP8_NITMO</name>
<keyword evidence="3" id="KW-1185">Reference proteome</keyword>
<dbReference type="PANTHER" id="PTHR36174:SF1">
    <property type="entry name" value="LIPID II:GLYCINE GLYCYLTRANSFERASE"/>
    <property type="match status" value="1"/>
</dbReference>
<dbReference type="KEGG" id="nmv:NITMOv2_3398"/>
<dbReference type="PATRIC" id="fig|42253.5.peg.3352"/>
<dbReference type="STRING" id="42253.NITMOv2_3398"/>
<gene>
    <name evidence="2" type="ORF">NITMOv2_3398</name>
</gene>
<dbReference type="InterPro" id="IPR017469">
    <property type="entry name" value="PEP-CTERM_FemAB-rel"/>
</dbReference>
<dbReference type="InterPro" id="IPR016181">
    <property type="entry name" value="Acyl_CoA_acyltransferase"/>
</dbReference>
<proteinExistence type="predicted"/>
<dbReference type="Proteomes" id="UP000069205">
    <property type="component" value="Chromosome"/>
</dbReference>
<accession>A0A0K2GFP8</accession>